<evidence type="ECO:0000313" key="3">
    <source>
        <dbReference type="Proteomes" id="UP001372338"/>
    </source>
</evidence>
<keyword evidence="1" id="KW-1133">Transmembrane helix</keyword>
<gene>
    <name evidence="2" type="ORF">RIF29_27162</name>
</gene>
<protein>
    <submittedName>
        <fullName evidence="2">Uncharacterized protein</fullName>
    </submittedName>
</protein>
<keyword evidence="3" id="KW-1185">Reference proteome</keyword>
<dbReference type="AlphaFoldDB" id="A0AAN9EPI8"/>
<evidence type="ECO:0000256" key="1">
    <source>
        <dbReference type="SAM" id="Phobius"/>
    </source>
</evidence>
<reference evidence="2 3" key="1">
    <citation type="submission" date="2024-01" db="EMBL/GenBank/DDBJ databases">
        <title>The genomes of 5 underutilized Papilionoideae crops provide insights into root nodulation and disease resistanc.</title>
        <authorList>
            <person name="Yuan L."/>
        </authorList>
    </citation>
    <scope>NUCLEOTIDE SEQUENCE [LARGE SCALE GENOMIC DNA]</scope>
    <source>
        <strain evidence="2">ZHUSHIDOU_FW_LH</strain>
        <tissue evidence="2">Leaf</tissue>
    </source>
</reference>
<accession>A0AAN9EPI8</accession>
<keyword evidence="1" id="KW-0472">Membrane</keyword>
<comment type="caution">
    <text evidence="2">The sequence shown here is derived from an EMBL/GenBank/DDBJ whole genome shotgun (WGS) entry which is preliminary data.</text>
</comment>
<sequence length="83" mass="9089">MAKTNWFAFKVHCLMACIFSILSLISNGYGVLSLSFTAMLKRSRTITNVDCLLAVGNKGRVLVEDQGIDNIKGSLEYIGDIVC</sequence>
<dbReference type="Proteomes" id="UP001372338">
    <property type="component" value="Unassembled WGS sequence"/>
</dbReference>
<evidence type="ECO:0000313" key="2">
    <source>
        <dbReference type="EMBL" id="KAK7260863.1"/>
    </source>
</evidence>
<keyword evidence="1" id="KW-0812">Transmembrane</keyword>
<name>A0AAN9EPI8_CROPI</name>
<proteinExistence type="predicted"/>
<dbReference type="EMBL" id="JAYWIO010000005">
    <property type="protein sequence ID" value="KAK7260863.1"/>
    <property type="molecule type" value="Genomic_DNA"/>
</dbReference>
<organism evidence="2 3">
    <name type="scientific">Crotalaria pallida</name>
    <name type="common">Smooth rattlebox</name>
    <name type="synonym">Crotalaria striata</name>
    <dbReference type="NCBI Taxonomy" id="3830"/>
    <lineage>
        <taxon>Eukaryota</taxon>
        <taxon>Viridiplantae</taxon>
        <taxon>Streptophyta</taxon>
        <taxon>Embryophyta</taxon>
        <taxon>Tracheophyta</taxon>
        <taxon>Spermatophyta</taxon>
        <taxon>Magnoliopsida</taxon>
        <taxon>eudicotyledons</taxon>
        <taxon>Gunneridae</taxon>
        <taxon>Pentapetalae</taxon>
        <taxon>rosids</taxon>
        <taxon>fabids</taxon>
        <taxon>Fabales</taxon>
        <taxon>Fabaceae</taxon>
        <taxon>Papilionoideae</taxon>
        <taxon>50 kb inversion clade</taxon>
        <taxon>genistoids sensu lato</taxon>
        <taxon>core genistoids</taxon>
        <taxon>Crotalarieae</taxon>
        <taxon>Crotalaria</taxon>
    </lineage>
</organism>
<feature type="transmembrane region" description="Helical" evidence="1">
    <location>
        <begin position="6"/>
        <end position="32"/>
    </location>
</feature>